<protein>
    <submittedName>
        <fullName evidence="1">Uncharacterized protein</fullName>
    </submittedName>
</protein>
<dbReference type="EMBL" id="BT139946">
    <property type="protein sequence ID" value="AFK39741.1"/>
    <property type="molecule type" value="mRNA"/>
</dbReference>
<reference evidence="1" key="1">
    <citation type="submission" date="2012-05" db="EMBL/GenBank/DDBJ databases">
        <authorList>
            <person name="Krishnakumar V."/>
            <person name="Cheung F."/>
            <person name="Xiao Y."/>
            <person name="Chan A."/>
            <person name="Moskal W.A."/>
            <person name="Town C.D."/>
        </authorList>
    </citation>
    <scope>NUCLEOTIDE SEQUENCE</scope>
</reference>
<dbReference type="AlphaFoldDB" id="I3SHJ9"/>
<evidence type="ECO:0000313" key="1">
    <source>
        <dbReference type="EMBL" id="AFK39741.1"/>
    </source>
</evidence>
<accession>I3SHJ9</accession>
<name>I3SHJ9_LOTJA</name>
<organism evidence="1">
    <name type="scientific">Lotus japonicus</name>
    <name type="common">Lotus corniculatus var. japonicus</name>
    <dbReference type="NCBI Taxonomy" id="34305"/>
    <lineage>
        <taxon>Eukaryota</taxon>
        <taxon>Viridiplantae</taxon>
        <taxon>Streptophyta</taxon>
        <taxon>Embryophyta</taxon>
        <taxon>Tracheophyta</taxon>
        <taxon>Spermatophyta</taxon>
        <taxon>Magnoliopsida</taxon>
        <taxon>eudicotyledons</taxon>
        <taxon>Gunneridae</taxon>
        <taxon>Pentapetalae</taxon>
        <taxon>rosids</taxon>
        <taxon>fabids</taxon>
        <taxon>Fabales</taxon>
        <taxon>Fabaceae</taxon>
        <taxon>Papilionoideae</taxon>
        <taxon>50 kb inversion clade</taxon>
        <taxon>NPAAA clade</taxon>
        <taxon>Hologalegina</taxon>
        <taxon>robinioid clade</taxon>
        <taxon>Loteae</taxon>
        <taxon>Lotus</taxon>
    </lineage>
</organism>
<sequence length="94" mass="11303">MRNIAAARLATEFHSNVKKLKIQRRMQRRKILRKLGPLWKSLIVQNLIKCHMLLEGSLFRNHIEVYLIIHRLQIISHRHMSLIEAVYLRLLKRS</sequence>
<proteinExistence type="evidence at transcript level"/>